<name>A0A1H9RX34_9ACTN</name>
<dbReference type="InterPro" id="IPR036412">
    <property type="entry name" value="HAD-like_sf"/>
</dbReference>
<dbReference type="AlphaFoldDB" id="A0A1H9RX34"/>
<dbReference type="SFLD" id="SFLDG01135">
    <property type="entry name" value="C1.5.6:_HAD__Beta-PGM__Phospha"/>
    <property type="match status" value="1"/>
</dbReference>
<dbReference type="InterPro" id="IPR023198">
    <property type="entry name" value="PGP-like_dom2"/>
</dbReference>
<dbReference type="InterPro" id="IPR041492">
    <property type="entry name" value="HAD_2"/>
</dbReference>
<reference evidence="1 2" key="1">
    <citation type="submission" date="2016-10" db="EMBL/GenBank/DDBJ databases">
        <authorList>
            <person name="de Groot N.N."/>
        </authorList>
    </citation>
    <scope>NUCLEOTIDE SEQUENCE [LARGE SCALE GENOMIC DNA]</scope>
    <source>
        <strain evidence="1 2">DSM 16859</strain>
    </source>
</reference>
<dbReference type="RefSeq" id="WP_091969047.1">
    <property type="nucleotide sequence ID" value="NZ_FOGZ01000010.1"/>
</dbReference>
<dbReference type="GO" id="GO:0008967">
    <property type="term" value="F:phosphoglycolate phosphatase activity"/>
    <property type="evidence" value="ECO:0007669"/>
    <property type="project" value="TreeGrafter"/>
</dbReference>
<dbReference type="GO" id="GO:0005829">
    <property type="term" value="C:cytosol"/>
    <property type="evidence" value="ECO:0007669"/>
    <property type="project" value="TreeGrafter"/>
</dbReference>
<keyword evidence="2" id="KW-1185">Reference proteome</keyword>
<dbReference type="OrthoDB" id="9797743at2"/>
<gene>
    <name evidence="1" type="ORF">SAMN05443377_1103</name>
</gene>
<dbReference type="SFLD" id="SFLDG01129">
    <property type="entry name" value="C1.5:_HAD__Beta-PGM__Phosphata"/>
    <property type="match status" value="1"/>
</dbReference>
<dbReference type="Pfam" id="PF13419">
    <property type="entry name" value="HAD_2"/>
    <property type="match status" value="1"/>
</dbReference>
<dbReference type="PROSITE" id="PS01228">
    <property type="entry name" value="COF_1"/>
    <property type="match status" value="1"/>
</dbReference>
<dbReference type="InterPro" id="IPR023214">
    <property type="entry name" value="HAD_sf"/>
</dbReference>
<proteinExistence type="predicted"/>
<evidence type="ECO:0000313" key="2">
    <source>
        <dbReference type="Proteomes" id="UP000198815"/>
    </source>
</evidence>
<dbReference type="SFLD" id="SFLDS00003">
    <property type="entry name" value="Haloacid_Dehalogenase"/>
    <property type="match status" value="1"/>
</dbReference>
<dbReference type="InterPro" id="IPR050155">
    <property type="entry name" value="HAD-like_hydrolase_sf"/>
</dbReference>
<organism evidence="1 2">
    <name type="scientific">Propionibacterium cyclohexanicum</name>
    <dbReference type="NCBI Taxonomy" id="64702"/>
    <lineage>
        <taxon>Bacteria</taxon>
        <taxon>Bacillati</taxon>
        <taxon>Actinomycetota</taxon>
        <taxon>Actinomycetes</taxon>
        <taxon>Propionibacteriales</taxon>
        <taxon>Propionibacteriaceae</taxon>
        <taxon>Propionibacterium</taxon>
    </lineage>
</organism>
<evidence type="ECO:0000313" key="1">
    <source>
        <dbReference type="EMBL" id="SER77370.1"/>
    </source>
</evidence>
<dbReference type="NCBIfam" id="TIGR01509">
    <property type="entry name" value="HAD-SF-IA-v3"/>
    <property type="match status" value="1"/>
</dbReference>
<dbReference type="PANTHER" id="PTHR43434:SF1">
    <property type="entry name" value="PHOSPHOGLYCOLATE PHOSPHATASE"/>
    <property type="match status" value="1"/>
</dbReference>
<dbReference type="SUPFAM" id="SSF56784">
    <property type="entry name" value="HAD-like"/>
    <property type="match status" value="1"/>
</dbReference>
<dbReference type="Gene3D" id="3.40.50.1000">
    <property type="entry name" value="HAD superfamily/HAD-like"/>
    <property type="match status" value="1"/>
</dbReference>
<dbReference type="STRING" id="64702.SAMN05443377_1103"/>
<dbReference type="Gene3D" id="1.10.150.240">
    <property type="entry name" value="Putative phosphatase, domain 2"/>
    <property type="match status" value="1"/>
</dbReference>
<sequence>MSDDHPAWKLALFDLDGTLVNTIDLIVQGFTEAYAQVLGVDIPRRKVLTFIGLPMPDVMAAEAPEHSEQMQDCYYAYINAHHDEMVRPYPGMVELVTELAERGVQTAVVTAKRTPLATHGLRLTGYPETISVVSGMEDTVKHKPEPEPLLAGLAKVGVQPSEAVYIGDAIYDLQAAAAVPMDAIGVTWGAGEEAAMADQRPMAMVNSAAELRRALLG</sequence>
<dbReference type="PANTHER" id="PTHR43434">
    <property type="entry name" value="PHOSPHOGLYCOLATE PHOSPHATASE"/>
    <property type="match status" value="1"/>
</dbReference>
<protein>
    <submittedName>
        <fullName evidence="1">Pyrophosphatase PpaX</fullName>
    </submittedName>
</protein>
<accession>A0A1H9RX34</accession>
<dbReference type="InterPro" id="IPR006439">
    <property type="entry name" value="HAD-SF_hydro_IA"/>
</dbReference>
<dbReference type="Proteomes" id="UP000198815">
    <property type="component" value="Unassembled WGS sequence"/>
</dbReference>
<dbReference type="GO" id="GO:0006281">
    <property type="term" value="P:DNA repair"/>
    <property type="evidence" value="ECO:0007669"/>
    <property type="project" value="TreeGrafter"/>
</dbReference>
<dbReference type="EMBL" id="FOGZ01000010">
    <property type="protein sequence ID" value="SER77370.1"/>
    <property type="molecule type" value="Genomic_DNA"/>
</dbReference>